<evidence type="ECO:0000313" key="1">
    <source>
        <dbReference type="EMBL" id="XFD39570.1"/>
    </source>
</evidence>
<protein>
    <submittedName>
        <fullName evidence="1">Uncharacterized protein</fullName>
    </submittedName>
</protein>
<sequence length="61" mass="6631">MNKQRLQMIAIVLILCSIVLKVLSGVQLLAFMGSLLNALALISALVAVGLAFWLVTRNSKY</sequence>
<reference evidence="1" key="1">
    <citation type="submission" date="2024-08" db="EMBL/GenBank/DDBJ databases">
        <title>Lentilactobacillus sp. nov., isolated from tree bark.</title>
        <authorList>
            <person name="Phuengjayaem S."/>
            <person name="Tanasupawat S."/>
        </authorList>
    </citation>
    <scope>NUCLEOTIDE SEQUENCE</scope>
    <source>
        <strain evidence="1">SPB1-3</strain>
    </source>
</reference>
<proteinExistence type="predicted"/>
<accession>A0ACD5DF44</accession>
<keyword evidence="2" id="KW-1185">Reference proteome</keyword>
<evidence type="ECO:0000313" key="2">
    <source>
        <dbReference type="Proteomes" id="UP001149860"/>
    </source>
</evidence>
<gene>
    <name evidence="1" type="ORF">O0236_009255</name>
</gene>
<dbReference type="EMBL" id="CP168151">
    <property type="protein sequence ID" value="XFD39570.1"/>
    <property type="molecule type" value="Genomic_DNA"/>
</dbReference>
<dbReference type="Proteomes" id="UP001149860">
    <property type="component" value="Chromosome"/>
</dbReference>
<organism evidence="1 2">
    <name type="scientific">Lentilactobacillus terminaliae</name>
    <dbReference type="NCBI Taxonomy" id="3003483"/>
    <lineage>
        <taxon>Bacteria</taxon>
        <taxon>Bacillati</taxon>
        <taxon>Bacillota</taxon>
        <taxon>Bacilli</taxon>
        <taxon>Lactobacillales</taxon>
        <taxon>Lactobacillaceae</taxon>
        <taxon>Lentilactobacillus</taxon>
    </lineage>
</organism>
<name>A0ACD5DF44_9LACO</name>